<keyword evidence="4 5" id="KW-0472">Membrane</keyword>
<feature type="transmembrane region" description="Helical" evidence="5">
    <location>
        <begin position="125"/>
        <end position="144"/>
    </location>
</feature>
<keyword evidence="2 5" id="KW-0812">Transmembrane</keyword>
<gene>
    <name evidence="7" type="ORF">DHV22_04695</name>
</gene>
<feature type="transmembrane region" description="Helical" evidence="5">
    <location>
        <begin position="25"/>
        <end position="51"/>
    </location>
</feature>
<comment type="caution">
    <text evidence="7">The sequence shown here is derived from an EMBL/GenBank/DDBJ whole genome shotgun (WGS) entry which is preliminary data.</text>
</comment>
<evidence type="ECO:0000256" key="2">
    <source>
        <dbReference type="ARBA" id="ARBA00022692"/>
    </source>
</evidence>
<dbReference type="InterPro" id="IPR009908">
    <property type="entry name" value="Methylamine_util_MauE"/>
</dbReference>
<proteinExistence type="predicted"/>
<name>A0A3D6BNX2_9FLAO</name>
<protein>
    <recommendedName>
        <fullName evidence="6">Methylamine utilisation protein MauE domain-containing protein</fullName>
    </recommendedName>
</protein>
<feature type="transmembrane region" description="Helical" evidence="5">
    <location>
        <begin position="99"/>
        <end position="118"/>
    </location>
</feature>
<organism evidence="7 8">
    <name type="scientific">Xanthomarina gelatinilytica</name>
    <dbReference type="NCBI Taxonomy" id="1137281"/>
    <lineage>
        <taxon>Bacteria</taxon>
        <taxon>Pseudomonadati</taxon>
        <taxon>Bacteroidota</taxon>
        <taxon>Flavobacteriia</taxon>
        <taxon>Flavobacteriales</taxon>
        <taxon>Flavobacteriaceae</taxon>
        <taxon>Xanthomarina</taxon>
    </lineage>
</organism>
<dbReference type="EMBL" id="DPRK01000079">
    <property type="protein sequence ID" value="HCY80940.1"/>
    <property type="molecule type" value="Genomic_DNA"/>
</dbReference>
<dbReference type="Proteomes" id="UP000263268">
    <property type="component" value="Unassembled WGS sequence"/>
</dbReference>
<accession>A0A3D6BNX2</accession>
<dbReference type="Pfam" id="PF07291">
    <property type="entry name" value="MauE"/>
    <property type="match status" value="1"/>
</dbReference>
<feature type="non-terminal residue" evidence="7">
    <location>
        <position position="373"/>
    </location>
</feature>
<reference evidence="7 8" key="1">
    <citation type="journal article" date="2018" name="Nat. Biotechnol.">
        <title>A standardized bacterial taxonomy based on genome phylogeny substantially revises the tree of life.</title>
        <authorList>
            <person name="Parks D.H."/>
            <person name="Chuvochina M."/>
            <person name="Waite D.W."/>
            <person name="Rinke C."/>
            <person name="Skarshewski A."/>
            <person name="Chaumeil P.A."/>
            <person name="Hugenholtz P."/>
        </authorList>
    </citation>
    <scope>NUCLEOTIDE SEQUENCE [LARGE SCALE GENOMIC DNA]</scope>
    <source>
        <strain evidence="7">UBA10227</strain>
    </source>
</reference>
<evidence type="ECO:0000256" key="3">
    <source>
        <dbReference type="ARBA" id="ARBA00022989"/>
    </source>
</evidence>
<dbReference type="GO" id="GO:0016020">
    <property type="term" value="C:membrane"/>
    <property type="evidence" value="ECO:0007669"/>
    <property type="project" value="UniProtKB-SubCell"/>
</dbReference>
<comment type="subcellular location">
    <subcellularLocation>
        <location evidence="1">Membrane</location>
        <topology evidence="1">Multi-pass membrane protein</topology>
    </subcellularLocation>
</comment>
<feature type="transmembrane region" description="Helical" evidence="5">
    <location>
        <begin position="58"/>
        <end position="79"/>
    </location>
</feature>
<evidence type="ECO:0000256" key="1">
    <source>
        <dbReference type="ARBA" id="ARBA00004141"/>
    </source>
</evidence>
<keyword evidence="3 5" id="KW-1133">Transmembrane helix</keyword>
<sequence length="373" mass="42499">MFVYASISKLLEFNDFQTQLGQSPLLGAFAIPISYAVIGIELVTSLLLAFIKTRKWGLYLFFLLMVMFTTYIIIILNYTSFTPCSCGGVLESLGWTEHLIFNIICILLAIGAIYFIHVKFSKQKLMGLLSLSALGIILVIGLFLSSEQEIKRNNAFQRKYSPHGLEEIGNFPLESNSFYIAGIANNLIYLGNYFAPLYLKAIDFQLKTSKEIKIEIENYQLPYKRVRIQVTLPYFFVGDGTVPILFKGNTTEWKAETFSKDDAYFYQFTLLDSTSLAISTTNTITNTNALGLLKSIKDSIKLNLNTQVLKQQQNGTFDTDGLLLYNHELQKIIYVYYYRNQYVITNKQLENISQGKTIDTIKQAQIDVAYYSK</sequence>
<dbReference type="GO" id="GO:0030416">
    <property type="term" value="P:methylamine metabolic process"/>
    <property type="evidence" value="ECO:0007669"/>
    <property type="project" value="InterPro"/>
</dbReference>
<feature type="domain" description="Methylamine utilisation protein MauE" evidence="6">
    <location>
        <begin position="1"/>
        <end position="114"/>
    </location>
</feature>
<evidence type="ECO:0000256" key="5">
    <source>
        <dbReference type="SAM" id="Phobius"/>
    </source>
</evidence>
<evidence type="ECO:0000256" key="4">
    <source>
        <dbReference type="ARBA" id="ARBA00023136"/>
    </source>
</evidence>
<evidence type="ECO:0000259" key="6">
    <source>
        <dbReference type="Pfam" id="PF07291"/>
    </source>
</evidence>
<evidence type="ECO:0000313" key="7">
    <source>
        <dbReference type="EMBL" id="HCY80940.1"/>
    </source>
</evidence>
<dbReference type="AlphaFoldDB" id="A0A3D6BNX2"/>
<evidence type="ECO:0000313" key="8">
    <source>
        <dbReference type="Proteomes" id="UP000263268"/>
    </source>
</evidence>